<evidence type="ECO:0000259" key="1">
    <source>
        <dbReference type="Pfam" id="PF09509"/>
    </source>
</evidence>
<proteinExistence type="predicted"/>
<evidence type="ECO:0000313" key="2">
    <source>
        <dbReference type="EMBL" id="PYD38616.1"/>
    </source>
</evidence>
<dbReference type="SUPFAM" id="SSF55874">
    <property type="entry name" value="ATPase domain of HSP90 chaperone/DNA topoisomerase II/histidine kinase"/>
    <property type="match status" value="1"/>
</dbReference>
<dbReference type="Proteomes" id="UP000248196">
    <property type="component" value="Unassembled WGS sequence"/>
</dbReference>
<accession>A0A318P469</accession>
<dbReference type="Gene3D" id="3.30.565.10">
    <property type="entry name" value="Histidine kinase-like ATPase, C-terminal domain"/>
    <property type="match status" value="1"/>
</dbReference>
<comment type="caution">
    <text evidence="2">The sequence shown here is derived from an EMBL/GenBank/DDBJ whole genome shotgun (WGS) entry which is preliminary data.</text>
</comment>
<evidence type="ECO:0000313" key="3">
    <source>
        <dbReference type="Proteomes" id="UP000248196"/>
    </source>
</evidence>
<sequence length="534" mass="60712">MSSYEMKFDPHTIEHLGVKMYSTLPPALAELISNAYDADAESVTLEFLEIGSNKFITVKDDGTGMNSTDIQQRFLVIGRNRRRHDGDEPTPRFGRYATGKKGLGKLALFGLAKEITIDTVKDGKRNRFILDWSALLAADGVYNPIVELADQDTNAENGTTIKLSKLKRQSSFDLEAIANSLSKIFIVDDTFKITLKDQGNKIETVNNARRYNGFEKQFEWEITSLIKQDSLYNGKLKGKLYTSKTPIRPNSGLRGISIFSRGKLVNNPEFFSNSTSSHFFQYLTGWISADFIDNLKDDVISTNRQSIDWDNEDMAVLRDYLSTLINQVNTDWRNKRKEKKEKELEISTGIDTHQWMSTMPEDIRQQTSKILDFLGDEDALEKYSPVVEALHTIVPEYPMLHWRYLNEKVKDRIKTFYTNRQYGIAADQGTKIYCEIIRSLTGLTIDGTALVNQAFSPEKPLIKICDTSTKTGLSMQNGQMSLSRGVIESFRNPAAHMPLDTLVPDNYSELDCLNILSLISYLLERMEKSEVIKK</sequence>
<dbReference type="NCBIfam" id="TIGR02391">
    <property type="entry name" value="hypoth_ymh"/>
    <property type="match status" value="1"/>
</dbReference>
<dbReference type="OrthoDB" id="9816482at2"/>
<reference evidence="2 3" key="1">
    <citation type="submission" date="2017-11" db="EMBL/GenBank/DDBJ databases">
        <title>Genome sequence of the oocydin A producing rhizobacterium Serratia plymuthica 4Rx5.</title>
        <authorList>
            <person name="Matilla M.A."/>
            <person name="Udaondo Z."/>
            <person name="Salmond G.P.C."/>
        </authorList>
    </citation>
    <scope>NUCLEOTIDE SEQUENCE [LARGE SCALE GENOMIC DNA]</scope>
    <source>
        <strain evidence="2 3">4Rx5</strain>
    </source>
</reference>
<gene>
    <name evidence="2" type="ORF">CT690_12700</name>
</gene>
<feature type="domain" description="Conserved hypothetical protein CHP02391" evidence="1">
    <location>
        <begin position="405"/>
        <end position="525"/>
    </location>
</feature>
<organism evidence="2 3">
    <name type="scientific">Serratia plymuthica</name>
    <dbReference type="NCBI Taxonomy" id="82996"/>
    <lineage>
        <taxon>Bacteria</taxon>
        <taxon>Pseudomonadati</taxon>
        <taxon>Pseudomonadota</taxon>
        <taxon>Gammaproteobacteria</taxon>
        <taxon>Enterobacterales</taxon>
        <taxon>Yersiniaceae</taxon>
        <taxon>Serratia</taxon>
    </lineage>
</organism>
<dbReference type="RefSeq" id="WP_110605900.1">
    <property type="nucleotide sequence ID" value="NZ_PESE01000003.1"/>
</dbReference>
<dbReference type="Pfam" id="PF09509">
    <property type="entry name" value="Hypoth_Ymh"/>
    <property type="match status" value="1"/>
</dbReference>
<dbReference type="Pfam" id="PF13589">
    <property type="entry name" value="HATPase_c_3"/>
    <property type="match status" value="1"/>
</dbReference>
<dbReference type="AlphaFoldDB" id="A0A318P469"/>
<dbReference type="InterPro" id="IPR036890">
    <property type="entry name" value="HATPase_C_sf"/>
</dbReference>
<dbReference type="EMBL" id="PESE01000003">
    <property type="protein sequence ID" value="PYD38616.1"/>
    <property type="molecule type" value="Genomic_DNA"/>
</dbReference>
<protein>
    <submittedName>
        <fullName evidence="2">TIGR02391 family protein</fullName>
    </submittedName>
</protein>
<dbReference type="InterPro" id="IPR012654">
    <property type="entry name" value="CHP02391"/>
</dbReference>
<name>A0A318P469_SERPL</name>